<reference evidence="1" key="2">
    <citation type="journal article" date="2022" name="New Phytol.">
        <title>Evolutionary transition to the ectomycorrhizal habit in the genomes of a hyperdiverse lineage of mushroom-forming fungi.</title>
        <authorList>
            <person name="Looney B."/>
            <person name="Miyauchi S."/>
            <person name="Morin E."/>
            <person name="Drula E."/>
            <person name="Courty P.E."/>
            <person name="Kohler A."/>
            <person name="Kuo A."/>
            <person name="LaButti K."/>
            <person name="Pangilinan J."/>
            <person name="Lipzen A."/>
            <person name="Riley R."/>
            <person name="Andreopoulos W."/>
            <person name="He G."/>
            <person name="Johnson J."/>
            <person name="Nolan M."/>
            <person name="Tritt A."/>
            <person name="Barry K.W."/>
            <person name="Grigoriev I.V."/>
            <person name="Nagy L.G."/>
            <person name="Hibbett D."/>
            <person name="Henrissat B."/>
            <person name="Matheny P.B."/>
            <person name="Labbe J."/>
            <person name="Martin F.M."/>
        </authorList>
    </citation>
    <scope>NUCLEOTIDE SEQUENCE</scope>
    <source>
        <strain evidence="1">HHB10654</strain>
    </source>
</reference>
<gene>
    <name evidence="1" type="ORF">BV25DRAFT_1897846</name>
</gene>
<dbReference type="Proteomes" id="UP000814140">
    <property type="component" value="Unassembled WGS sequence"/>
</dbReference>
<sequence length="331" mass="38068">MPADRATRRRNGSDPYKQRNIPSHSSSSTHIPPSPIMKMEIDEIIEIPSDDEMEVLDERAQWREGIRRVNRRASDGRAPLRPPRNQTGNVTYVPRQPNPDAPSMRAAQTTRGGYSYDHPLYRVEENVITLKVSDGDRNFVPSDEWRRRKVKDGRVSYYYPVSPDHHIFKRWLEVLGGMLAKHVLDKGPSPGQPNWTLSDFPKGYSLWFHKNGFVADERNARLDPYLHGCRTVHQFRSPMEFAEHIIWLMRGQRGTCACIYCTPGQTQKQITDRLRGRIVERQPRGEEDGEGQVGTRRSGPGRPPHATSRTPQAPYKPIMAKDYRVMPQGQH</sequence>
<dbReference type="EMBL" id="MU277194">
    <property type="protein sequence ID" value="KAI0065736.1"/>
    <property type="molecule type" value="Genomic_DNA"/>
</dbReference>
<evidence type="ECO:0000313" key="1">
    <source>
        <dbReference type="EMBL" id="KAI0065736.1"/>
    </source>
</evidence>
<proteinExistence type="predicted"/>
<name>A0ACB8TCC8_9AGAM</name>
<protein>
    <submittedName>
        <fullName evidence="1">Uncharacterized protein</fullName>
    </submittedName>
</protein>
<keyword evidence="2" id="KW-1185">Reference proteome</keyword>
<organism evidence="1 2">
    <name type="scientific">Artomyces pyxidatus</name>
    <dbReference type="NCBI Taxonomy" id="48021"/>
    <lineage>
        <taxon>Eukaryota</taxon>
        <taxon>Fungi</taxon>
        <taxon>Dikarya</taxon>
        <taxon>Basidiomycota</taxon>
        <taxon>Agaricomycotina</taxon>
        <taxon>Agaricomycetes</taxon>
        <taxon>Russulales</taxon>
        <taxon>Auriscalpiaceae</taxon>
        <taxon>Artomyces</taxon>
    </lineage>
</organism>
<evidence type="ECO:0000313" key="2">
    <source>
        <dbReference type="Proteomes" id="UP000814140"/>
    </source>
</evidence>
<reference evidence="1" key="1">
    <citation type="submission" date="2021-03" db="EMBL/GenBank/DDBJ databases">
        <authorList>
            <consortium name="DOE Joint Genome Institute"/>
            <person name="Ahrendt S."/>
            <person name="Looney B.P."/>
            <person name="Miyauchi S."/>
            <person name="Morin E."/>
            <person name="Drula E."/>
            <person name="Courty P.E."/>
            <person name="Chicoki N."/>
            <person name="Fauchery L."/>
            <person name="Kohler A."/>
            <person name="Kuo A."/>
            <person name="Labutti K."/>
            <person name="Pangilinan J."/>
            <person name="Lipzen A."/>
            <person name="Riley R."/>
            <person name="Andreopoulos W."/>
            <person name="He G."/>
            <person name="Johnson J."/>
            <person name="Barry K.W."/>
            <person name="Grigoriev I.V."/>
            <person name="Nagy L."/>
            <person name="Hibbett D."/>
            <person name="Henrissat B."/>
            <person name="Matheny P.B."/>
            <person name="Labbe J."/>
            <person name="Martin F."/>
        </authorList>
    </citation>
    <scope>NUCLEOTIDE SEQUENCE</scope>
    <source>
        <strain evidence="1">HHB10654</strain>
    </source>
</reference>
<comment type="caution">
    <text evidence="1">The sequence shown here is derived from an EMBL/GenBank/DDBJ whole genome shotgun (WGS) entry which is preliminary data.</text>
</comment>
<accession>A0ACB8TCC8</accession>